<protein>
    <submittedName>
        <fullName evidence="1">DUF3997 domain-containing protein</fullName>
    </submittedName>
</protein>
<dbReference type="EMBL" id="JBHSCO010000004">
    <property type="protein sequence ID" value="MFC4392263.1"/>
    <property type="molecule type" value="Genomic_DNA"/>
</dbReference>
<dbReference type="RefSeq" id="WP_179007168.1">
    <property type="nucleotide sequence ID" value="NZ_JBHSCO010000004.1"/>
</dbReference>
<dbReference type="Pfam" id="PF13162">
    <property type="entry name" value="DUF3997"/>
    <property type="match status" value="1"/>
</dbReference>
<dbReference type="Proteomes" id="UP001595719">
    <property type="component" value="Unassembled WGS sequence"/>
</dbReference>
<dbReference type="InterPro" id="IPR025059">
    <property type="entry name" value="DUF3997"/>
</dbReference>
<keyword evidence="2" id="KW-1185">Reference proteome</keyword>
<accession>A0ABV8WB31</accession>
<sequence length="137" mass="16035">MKKIIFIVLVSILLSSCFGLYDYGSDTIVDDYETLWIDIYESRSLKKGEILVPAYVFAVGYDSKYIYSKQHPLVENSTDKINRDVINYYIIERTESGFQDKPIFGPFNKTGFEKKCTELTIKNPEFKLTFPTKWHFD</sequence>
<comment type="caution">
    <text evidence="1">The sequence shown here is derived from an EMBL/GenBank/DDBJ whole genome shotgun (WGS) entry which is preliminary data.</text>
</comment>
<reference evidence="2" key="1">
    <citation type="journal article" date="2019" name="Int. J. Syst. Evol. Microbiol.">
        <title>The Global Catalogue of Microorganisms (GCM) 10K type strain sequencing project: providing services to taxonomists for standard genome sequencing and annotation.</title>
        <authorList>
            <consortium name="The Broad Institute Genomics Platform"/>
            <consortium name="The Broad Institute Genome Sequencing Center for Infectious Disease"/>
            <person name="Wu L."/>
            <person name="Ma J."/>
        </authorList>
    </citation>
    <scope>NUCLEOTIDE SEQUENCE [LARGE SCALE GENOMIC DNA]</scope>
    <source>
        <strain evidence="2">CGMCC 1.15345</strain>
    </source>
</reference>
<gene>
    <name evidence="1" type="ORF">ACFOY0_14790</name>
</gene>
<name>A0ABV8WB31_9FLAO</name>
<dbReference type="PROSITE" id="PS51257">
    <property type="entry name" value="PROKAR_LIPOPROTEIN"/>
    <property type="match status" value="1"/>
</dbReference>
<organism evidence="1 2">
    <name type="scientific">Flavobacterium quisquiliarum</name>
    <dbReference type="NCBI Taxonomy" id="1834436"/>
    <lineage>
        <taxon>Bacteria</taxon>
        <taxon>Pseudomonadati</taxon>
        <taxon>Bacteroidota</taxon>
        <taxon>Flavobacteriia</taxon>
        <taxon>Flavobacteriales</taxon>
        <taxon>Flavobacteriaceae</taxon>
        <taxon>Flavobacterium</taxon>
    </lineage>
</organism>
<proteinExistence type="predicted"/>
<evidence type="ECO:0000313" key="1">
    <source>
        <dbReference type="EMBL" id="MFC4392263.1"/>
    </source>
</evidence>
<evidence type="ECO:0000313" key="2">
    <source>
        <dbReference type="Proteomes" id="UP001595719"/>
    </source>
</evidence>